<organism evidence="1 2">
    <name type="scientific">Syntrophomonas zehnderi OL-4</name>
    <dbReference type="NCBI Taxonomy" id="690567"/>
    <lineage>
        <taxon>Bacteria</taxon>
        <taxon>Bacillati</taxon>
        <taxon>Bacillota</taxon>
        <taxon>Clostridia</taxon>
        <taxon>Eubacteriales</taxon>
        <taxon>Syntrophomonadaceae</taxon>
        <taxon>Syntrophomonas</taxon>
    </lineage>
</organism>
<dbReference type="STRING" id="690567.1704"/>
<dbReference type="RefSeq" id="WP_046497600.1">
    <property type="nucleotide sequence ID" value="NZ_CGIH01000027.1"/>
</dbReference>
<dbReference type="AlphaFoldDB" id="A0A0E4GE18"/>
<gene>
    <name evidence="1" type="ORF">1704</name>
</gene>
<dbReference type="Proteomes" id="UP000045545">
    <property type="component" value="Unassembled WGS sequence"/>
</dbReference>
<reference evidence="1 2" key="1">
    <citation type="submission" date="2015-03" db="EMBL/GenBank/DDBJ databases">
        <authorList>
            <person name="Murphy D."/>
        </authorList>
    </citation>
    <scope>NUCLEOTIDE SEQUENCE [LARGE SCALE GENOMIC DNA]</scope>
    <source>
        <strain evidence="1 2">OL-4</strain>
    </source>
</reference>
<keyword evidence="2" id="KW-1185">Reference proteome</keyword>
<accession>A0A0E4GE18</accession>
<proteinExistence type="predicted"/>
<protein>
    <submittedName>
        <fullName evidence="1">Uncharacterized</fullName>
    </submittedName>
</protein>
<dbReference type="EMBL" id="CGIH01000027">
    <property type="protein sequence ID" value="CFX71118.1"/>
    <property type="molecule type" value="Genomic_DNA"/>
</dbReference>
<sequence>MNIKKRSLVIMAFVICLIAFGIKLPAVYGGIFDNIKGFLSKDRNEVHLRLGQELSKAVGVNDMNITIATVNQENGKLDELNYYKTCYSQKAIEMQKEPPTDRCNR</sequence>
<evidence type="ECO:0000313" key="1">
    <source>
        <dbReference type="EMBL" id="CFX71118.1"/>
    </source>
</evidence>
<evidence type="ECO:0000313" key="2">
    <source>
        <dbReference type="Proteomes" id="UP000045545"/>
    </source>
</evidence>
<name>A0A0E4GE18_9FIRM</name>